<keyword evidence="1" id="KW-0472">Membrane</keyword>
<evidence type="ECO:0000256" key="1">
    <source>
        <dbReference type="SAM" id="Phobius"/>
    </source>
</evidence>
<dbReference type="InterPro" id="IPR004316">
    <property type="entry name" value="SWEET_rpt"/>
</dbReference>
<organism evidence="2 3">
    <name type="scientific">Symbiodinium pilosum</name>
    <name type="common">Dinoflagellate</name>
    <dbReference type="NCBI Taxonomy" id="2952"/>
    <lineage>
        <taxon>Eukaryota</taxon>
        <taxon>Sar</taxon>
        <taxon>Alveolata</taxon>
        <taxon>Dinophyceae</taxon>
        <taxon>Suessiales</taxon>
        <taxon>Symbiodiniaceae</taxon>
        <taxon>Symbiodinium</taxon>
    </lineage>
</organism>
<name>A0A812XHH7_SYMPI</name>
<keyword evidence="1" id="KW-1133">Transmembrane helix</keyword>
<dbReference type="OrthoDB" id="448391at2759"/>
<keyword evidence="3" id="KW-1185">Reference proteome</keyword>
<evidence type="ECO:0000313" key="2">
    <source>
        <dbReference type="EMBL" id="CAE7728639.1"/>
    </source>
</evidence>
<accession>A0A812XHH7</accession>
<dbReference type="Pfam" id="PF03083">
    <property type="entry name" value="MtN3_slv"/>
    <property type="match status" value="1"/>
</dbReference>
<keyword evidence="1" id="KW-0812">Transmembrane</keyword>
<feature type="non-terminal residue" evidence="2">
    <location>
        <position position="67"/>
    </location>
</feature>
<protein>
    <submittedName>
        <fullName evidence="2">Slv protein</fullName>
    </submittedName>
</protein>
<sequence length="67" mass="7150">LISSFCSFIGAISILVSLPLVIRTRDSSSIPVPLVTANMISSLVWCICGWMLEDPLIAAPNIVGFLS</sequence>
<dbReference type="GO" id="GO:0016020">
    <property type="term" value="C:membrane"/>
    <property type="evidence" value="ECO:0007669"/>
    <property type="project" value="InterPro"/>
</dbReference>
<dbReference type="Gene3D" id="1.20.1280.290">
    <property type="match status" value="1"/>
</dbReference>
<gene>
    <name evidence="2" type="primary">slv</name>
    <name evidence="2" type="ORF">SPIL2461_LOCUS20884</name>
</gene>
<proteinExistence type="predicted"/>
<feature type="non-terminal residue" evidence="2">
    <location>
        <position position="1"/>
    </location>
</feature>
<dbReference type="Proteomes" id="UP000649617">
    <property type="component" value="Unassembled WGS sequence"/>
</dbReference>
<reference evidence="2" key="1">
    <citation type="submission" date="2021-02" db="EMBL/GenBank/DDBJ databases">
        <authorList>
            <person name="Dougan E. K."/>
            <person name="Rhodes N."/>
            <person name="Thang M."/>
            <person name="Chan C."/>
        </authorList>
    </citation>
    <scope>NUCLEOTIDE SEQUENCE</scope>
</reference>
<evidence type="ECO:0000313" key="3">
    <source>
        <dbReference type="Proteomes" id="UP000649617"/>
    </source>
</evidence>
<feature type="transmembrane region" description="Helical" evidence="1">
    <location>
        <begin position="6"/>
        <end position="22"/>
    </location>
</feature>
<dbReference type="EMBL" id="CAJNIZ010045730">
    <property type="protein sequence ID" value="CAE7728639.1"/>
    <property type="molecule type" value="Genomic_DNA"/>
</dbReference>
<comment type="caution">
    <text evidence="2">The sequence shown here is derived from an EMBL/GenBank/DDBJ whole genome shotgun (WGS) entry which is preliminary data.</text>
</comment>
<feature type="transmembrane region" description="Helical" evidence="1">
    <location>
        <begin position="34"/>
        <end position="52"/>
    </location>
</feature>
<dbReference type="AlphaFoldDB" id="A0A812XHH7"/>